<dbReference type="Pfam" id="PF00743">
    <property type="entry name" value="FMO-like"/>
    <property type="match status" value="2"/>
</dbReference>
<keyword evidence="2 4" id="KW-0274">FAD</keyword>
<evidence type="ECO:0000256" key="1">
    <source>
        <dbReference type="ARBA" id="ARBA00022630"/>
    </source>
</evidence>
<gene>
    <name evidence="5" type="ORF">XENOCAPTIV_012883</name>
</gene>
<accession>A0ABV0RV64</accession>
<dbReference type="EC" id="1.-.-.-" evidence="4"/>
<evidence type="ECO:0000256" key="2">
    <source>
        <dbReference type="ARBA" id="ARBA00022827"/>
    </source>
</evidence>
<dbReference type="InterPro" id="IPR050346">
    <property type="entry name" value="FMO-like"/>
</dbReference>
<organism evidence="5 6">
    <name type="scientific">Xenoophorus captivus</name>
    <dbReference type="NCBI Taxonomy" id="1517983"/>
    <lineage>
        <taxon>Eukaryota</taxon>
        <taxon>Metazoa</taxon>
        <taxon>Chordata</taxon>
        <taxon>Craniata</taxon>
        <taxon>Vertebrata</taxon>
        <taxon>Euteleostomi</taxon>
        <taxon>Actinopterygii</taxon>
        <taxon>Neopterygii</taxon>
        <taxon>Teleostei</taxon>
        <taxon>Neoteleostei</taxon>
        <taxon>Acanthomorphata</taxon>
        <taxon>Ovalentaria</taxon>
        <taxon>Atherinomorphae</taxon>
        <taxon>Cyprinodontiformes</taxon>
        <taxon>Goodeidae</taxon>
        <taxon>Xenoophorus</taxon>
    </lineage>
</organism>
<keyword evidence="6" id="KW-1185">Reference proteome</keyword>
<dbReference type="EMBL" id="JAHRIN010058843">
    <property type="protein sequence ID" value="MEQ2211237.1"/>
    <property type="molecule type" value="Genomic_DNA"/>
</dbReference>
<keyword evidence="3 4" id="KW-0560">Oxidoreductase</keyword>
<comment type="cofactor">
    <cofactor evidence="4">
        <name>FAD</name>
        <dbReference type="ChEBI" id="CHEBI:57692"/>
    </cofactor>
</comment>
<reference evidence="5 6" key="1">
    <citation type="submission" date="2021-06" db="EMBL/GenBank/DDBJ databases">
        <authorList>
            <person name="Palmer J.M."/>
        </authorList>
    </citation>
    <scope>NUCLEOTIDE SEQUENCE [LARGE SCALE GENOMIC DNA]</scope>
    <source>
        <strain evidence="5 6">XC_2019</strain>
        <tissue evidence="5">Muscle</tissue>
    </source>
</reference>
<name>A0ABV0RV64_9TELE</name>
<evidence type="ECO:0000313" key="6">
    <source>
        <dbReference type="Proteomes" id="UP001434883"/>
    </source>
</evidence>
<dbReference type="InterPro" id="IPR020946">
    <property type="entry name" value="Flavin_mOase-like"/>
</dbReference>
<keyword evidence="4" id="KW-0503">Monooxygenase</keyword>
<dbReference type="Proteomes" id="UP001434883">
    <property type="component" value="Unassembled WGS sequence"/>
</dbReference>
<comment type="caution">
    <text evidence="5">The sequence shown here is derived from an EMBL/GenBank/DDBJ whole genome shotgun (WGS) entry which is preliminary data.</text>
</comment>
<sequence>MTWGDSGRSLINFCAVNQVFMSTRRGAWVIRQVSDNGLPVDMKYNTRFVHILFQLLPINFFNWYGEKKLNAIYIVSKLTPLQVDFVSYMDDIAAEVGVRPSLPWLFFTDYQLFKHVLWGPVTAYQYRLMGAGKWEGARKAILTQFDRMYKPLKSRKV</sequence>
<dbReference type="PANTHER" id="PTHR23023">
    <property type="entry name" value="DIMETHYLANILINE MONOOXYGENASE"/>
    <property type="match status" value="1"/>
</dbReference>
<protein>
    <recommendedName>
        <fullName evidence="4">Flavin-containing monooxygenase</fullName>
        <ecNumber evidence="4">1.-.-.-</ecNumber>
    </recommendedName>
</protein>
<evidence type="ECO:0000256" key="4">
    <source>
        <dbReference type="RuleBase" id="RU361177"/>
    </source>
</evidence>
<keyword evidence="1 4" id="KW-0285">Flavoprotein</keyword>
<evidence type="ECO:0000313" key="5">
    <source>
        <dbReference type="EMBL" id="MEQ2211237.1"/>
    </source>
</evidence>
<comment type="similarity">
    <text evidence="4">Belongs to the FMO family.</text>
</comment>
<proteinExistence type="inferred from homology"/>
<evidence type="ECO:0000256" key="3">
    <source>
        <dbReference type="ARBA" id="ARBA00023002"/>
    </source>
</evidence>